<keyword evidence="1" id="KW-0472">Membrane</keyword>
<keyword evidence="3" id="KW-1185">Reference proteome</keyword>
<gene>
    <name evidence="2" type="ORF">DLJ74_19615</name>
</gene>
<comment type="caution">
    <text evidence="2">The sequence shown here is derived from an EMBL/GenBank/DDBJ whole genome shotgun (WGS) entry which is preliminary data.</text>
</comment>
<feature type="transmembrane region" description="Helical" evidence="1">
    <location>
        <begin position="39"/>
        <end position="57"/>
    </location>
</feature>
<dbReference type="RefSeq" id="WP_054861169.1">
    <property type="nucleotide sequence ID" value="NZ_JAJUIE010000027.1"/>
</dbReference>
<protein>
    <submittedName>
        <fullName evidence="2">Uncharacterized protein</fullName>
    </submittedName>
</protein>
<evidence type="ECO:0000256" key="1">
    <source>
        <dbReference type="SAM" id="Phobius"/>
    </source>
</evidence>
<evidence type="ECO:0000313" key="3">
    <source>
        <dbReference type="Proteomes" id="UP000245624"/>
    </source>
</evidence>
<keyword evidence="1" id="KW-1133">Transmembrane helix</keyword>
<proteinExistence type="predicted"/>
<keyword evidence="1" id="KW-0812">Transmembrane</keyword>
<accession>A0A317KW22</accession>
<organism evidence="2 3">
    <name type="scientific">Gracilibacillus dipsosauri</name>
    <dbReference type="NCBI Taxonomy" id="178340"/>
    <lineage>
        <taxon>Bacteria</taxon>
        <taxon>Bacillati</taxon>
        <taxon>Bacillota</taxon>
        <taxon>Bacilli</taxon>
        <taxon>Bacillales</taxon>
        <taxon>Bacillaceae</taxon>
        <taxon>Gracilibacillus</taxon>
    </lineage>
</organism>
<name>A0A317KW22_9BACI</name>
<dbReference type="Pfam" id="PF19382">
    <property type="entry name" value="DUF5957"/>
    <property type="match status" value="1"/>
</dbReference>
<sequence>MRVFIAILVGLIGGFILGIALSSIIGIIGMTIFHQPIGIKFLPYYTALICAVIVPIIDQKNK</sequence>
<dbReference type="OrthoDB" id="2941941at2"/>
<evidence type="ECO:0000313" key="2">
    <source>
        <dbReference type="EMBL" id="PWU66628.1"/>
    </source>
</evidence>
<reference evidence="2 3" key="1">
    <citation type="submission" date="2018-05" db="EMBL/GenBank/DDBJ databases">
        <title>Genomic analysis of Gracilibacillus dipsosauri DD1 reveals novel features of a salt-tolerant amylase.</title>
        <authorList>
            <person name="Deutch C.E."/>
            <person name="Yang S."/>
        </authorList>
    </citation>
    <scope>NUCLEOTIDE SEQUENCE [LARGE SCALE GENOMIC DNA]</scope>
    <source>
        <strain evidence="2 3">DD1</strain>
    </source>
</reference>
<dbReference type="InterPro" id="IPR046001">
    <property type="entry name" value="DUF5957"/>
</dbReference>
<dbReference type="EMBL" id="QGTD01000021">
    <property type="protein sequence ID" value="PWU66628.1"/>
    <property type="molecule type" value="Genomic_DNA"/>
</dbReference>
<feature type="transmembrane region" description="Helical" evidence="1">
    <location>
        <begin position="7"/>
        <end position="33"/>
    </location>
</feature>
<dbReference type="Proteomes" id="UP000245624">
    <property type="component" value="Unassembled WGS sequence"/>
</dbReference>
<dbReference type="AlphaFoldDB" id="A0A317KW22"/>